<dbReference type="Pfam" id="PF01648">
    <property type="entry name" value="ACPS"/>
    <property type="match status" value="1"/>
</dbReference>
<keyword evidence="2 8" id="KW-0808">Transferase</keyword>
<comment type="subcellular location">
    <subcellularLocation>
        <location evidence="8">Cytoplasm</location>
    </subcellularLocation>
</comment>
<comment type="function">
    <text evidence="8">Transfers the 4'-phosphopantetheine moiety from coenzyme A to a Ser of acyl-carrier-protein.</text>
</comment>
<dbReference type="GO" id="GO:0008897">
    <property type="term" value="F:holo-[acyl-carrier-protein] synthase activity"/>
    <property type="evidence" value="ECO:0007669"/>
    <property type="project" value="UniProtKB-EC"/>
</dbReference>
<feature type="binding site" evidence="8">
    <location>
        <position position="7"/>
    </location>
    <ligand>
        <name>Mg(2+)</name>
        <dbReference type="ChEBI" id="CHEBI:18420"/>
    </ligand>
</feature>
<keyword evidence="11" id="KW-1185">Reference proteome</keyword>
<evidence type="ECO:0000256" key="6">
    <source>
        <dbReference type="ARBA" id="ARBA00023098"/>
    </source>
</evidence>
<dbReference type="InterPro" id="IPR037143">
    <property type="entry name" value="4-PPantetheinyl_Trfase_dom_sf"/>
</dbReference>
<dbReference type="NCBIfam" id="TIGR00516">
    <property type="entry name" value="acpS"/>
    <property type="match status" value="1"/>
</dbReference>
<dbReference type="RefSeq" id="WP_315567918.1">
    <property type="nucleotide sequence ID" value="NZ_CP118866.1"/>
</dbReference>
<dbReference type="InterPro" id="IPR004568">
    <property type="entry name" value="Ppantetheine-prot_Trfase_dom"/>
</dbReference>
<feature type="domain" description="4'-phosphopantetheinyl transferase" evidence="9">
    <location>
        <begin position="3"/>
        <end position="104"/>
    </location>
</feature>
<evidence type="ECO:0000256" key="5">
    <source>
        <dbReference type="ARBA" id="ARBA00022842"/>
    </source>
</evidence>
<reference evidence="10 11" key="1">
    <citation type="submission" date="2023-02" db="EMBL/GenBank/DDBJ databases">
        <title>Novel Oscillospiraceae bacterial genomes.</title>
        <authorList>
            <person name="Srinivasan S."/>
            <person name="Austin M.N."/>
            <person name="Fiedler T.L."/>
            <person name="Strenk S.M."/>
            <person name="Agnew K.J."/>
            <person name="Nagana Gowda G.A."/>
            <person name="Raftery D."/>
            <person name="Beamer M.A."/>
            <person name="Achilles S.L."/>
            <person name="Wiesenfeld H.C."/>
            <person name="Fredricks D.N."/>
            <person name="Hillier S.L."/>
        </authorList>
    </citation>
    <scope>NUCLEOTIDE SEQUENCE [LARGE SCALE GENOMIC DNA]</scope>
    <source>
        <strain evidence="10 11">CHIC02 1186E3-8</strain>
    </source>
</reference>
<proteinExistence type="inferred from homology"/>
<keyword evidence="1 8" id="KW-0444">Lipid biosynthesis</keyword>
<evidence type="ECO:0000256" key="3">
    <source>
        <dbReference type="ARBA" id="ARBA00022723"/>
    </source>
</evidence>
<organism evidence="10 11">
    <name type="scientific">Amygdalobacter indicium</name>
    <dbReference type="NCBI Taxonomy" id="3029272"/>
    <lineage>
        <taxon>Bacteria</taxon>
        <taxon>Bacillati</taxon>
        <taxon>Bacillota</taxon>
        <taxon>Clostridia</taxon>
        <taxon>Eubacteriales</taxon>
        <taxon>Oscillospiraceae</taxon>
        <taxon>Amygdalobacter</taxon>
    </lineage>
</organism>
<keyword evidence="7 8" id="KW-0275">Fatty acid biosynthesis</keyword>
<dbReference type="EMBL" id="CP118868">
    <property type="protein sequence ID" value="WEG35462.1"/>
    <property type="molecule type" value="Genomic_DNA"/>
</dbReference>
<comment type="cofactor">
    <cofactor evidence="8">
        <name>Mg(2+)</name>
        <dbReference type="ChEBI" id="CHEBI:18420"/>
    </cofactor>
</comment>
<evidence type="ECO:0000256" key="8">
    <source>
        <dbReference type="HAMAP-Rule" id="MF_00101"/>
    </source>
</evidence>
<gene>
    <name evidence="8 10" type="primary">acpS</name>
    <name evidence="10" type="ORF">PYS61_05920</name>
</gene>
<evidence type="ECO:0000313" key="10">
    <source>
        <dbReference type="EMBL" id="WEG35462.1"/>
    </source>
</evidence>
<dbReference type="InterPro" id="IPR008278">
    <property type="entry name" value="4-PPantetheinyl_Trfase_dom"/>
</dbReference>
<dbReference type="Gene3D" id="3.90.470.20">
    <property type="entry name" value="4'-phosphopantetheinyl transferase domain"/>
    <property type="match status" value="1"/>
</dbReference>
<evidence type="ECO:0000259" key="9">
    <source>
        <dbReference type="Pfam" id="PF01648"/>
    </source>
</evidence>
<dbReference type="InterPro" id="IPR002582">
    <property type="entry name" value="ACPS"/>
</dbReference>
<evidence type="ECO:0000256" key="7">
    <source>
        <dbReference type="ARBA" id="ARBA00023160"/>
    </source>
</evidence>
<dbReference type="EC" id="2.7.8.7" evidence="8"/>
<dbReference type="Proteomes" id="UP001220478">
    <property type="component" value="Chromosome"/>
</dbReference>
<evidence type="ECO:0000256" key="4">
    <source>
        <dbReference type="ARBA" id="ARBA00022832"/>
    </source>
</evidence>
<keyword evidence="3 8" id="KW-0479">Metal-binding</keyword>
<accession>A0ABY8C7P1</accession>
<evidence type="ECO:0000313" key="11">
    <source>
        <dbReference type="Proteomes" id="UP001220478"/>
    </source>
</evidence>
<keyword evidence="5 8" id="KW-0460">Magnesium</keyword>
<keyword evidence="6 8" id="KW-0443">Lipid metabolism</keyword>
<dbReference type="SUPFAM" id="SSF56214">
    <property type="entry name" value="4'-phosphopantetheinyl transferase"/>
    <property type="match status" value="1"/>
</dbReference>
<comment type="similarity">
    <text evidence="8">Belongs to the P-Pant transferase superfamily. AcpS family.</text>
</comment>
<protein>
    <recommendedName>
        <fullName evidence="8">Holo-[acyl-carrier-protein] synthase</fullName>
        <shortName evidence="8">Holo-ACP synthase</shortName>
        <ecNumber evidence="8">2.7.8.7</ecNumber>
    </recommendedName>
    <alternativeName>
        <fullName evidence="8">4'-phosphopantetheinyl transferase AcpS</fullName>
    </alternativeName>
</protein>
<keyword evidence="4 8" id="KW-0276">Fatty acid metabolism</keyword>
<feature type="binding site" evidence="8">
    <location>
        <position position="59"/>
    </location>
    <ligand>
        <name>Mg(2+)</name>
        <dbReference type="ChEBI" id="CHEBI:18420"/>
    </ligand>
</feature>
<name>A0ABY8C7P1_9FIRM</name>
<keyword evidence="8" id="KW-0963">Cytoplasm</keyword>
<evidence type="ECO:0000256" key="1">
    <source>
        <dbReference type="ARBA" id="ARBA00022516"/>
    </source>
</evidence>
<comment type="catalytic activity">
    <reaction evidence="8">
        <text>apo-[ACP] + CoA = holo-[ACP] + adenosine 3',5'-bisphosphate + H(+)</text>
        <dbReference type="Rhea" id="RHEA:12068"/>
        <dbReference type="Rhea" id="RHEA-COMP:9685"/>
        <dbReference type="Rhea" id="RHEA-COMP:9690"/>
        <dbReference type="ChEBI" id="CHEBI:15378"/>
        <dbReference type="ChEBI" id="CHEBI:29999"/>
        <dbReference type="ChEBI" id="CHEBI:57287"/>
        <dbReference type="ChEBI" id="CHEBI:58343"/>
        <dbReference type="ChEBI" id="CHEBI:64479"/>
        <dbReference type="EC" id="2.7.8.7"/>
    </reaction>
</comment>
<dbReference type="HAMAP" id="MF_00101">
    <property type="entry name" value="AcpS"/>
    <property type="match status" value="1"/>
</dbReference>
<sequence length="136" mass="15181">MISCGIDLVEIRDIQRAYMRVGEALAQKVLGANELAIWQAINLPAKKISFLAKRFAAKEALLKAVKLGLQAGMSWKYIQVRSNERGDVVFDLTSDFYTCLLQAHSLPNYQAESKLNISLSLSDTSEYAVAQVVLEW</sequence>
<evidence type="ECO:0000256" key="2">
    <source>
        <dbReference type="ARBA" id="ARBA00022679"/>
    </source>
</evidence>
<dbReference type="NCBIfam" id="TIGR00556">
    <property type="entry name" value="pantethn_trn"/>
    <property type="match status" value="1"/>
</dbReference>